<dbReference type="EC" id="2.7.13.3" evidence="3"/>
<dbReference type="InterPro" id="IPR003661">
    <property type="entry name" value="HisK_dim/P_dom"/>
</dbReference>
<keyword evidence="13" id="KW-0547">Nucleotide-binding</keyword>
<dbReference type="SUPFAM" id="SSF47384">
    <property type="entry name" value="Homodimeric domain of signal transducing histidine kinase"/>
    <property type="match status" value="1"/>
</dbReference>
<evidence type="ECO:0000256" key="3">
    <source>
        <dbReference type="ARBA" id="ARBA00012438"/>
    </source>
</evidence>
<evidence type="ECO:0000259" key="12">
    <source>
        <dbReference type="PROSITE" id="PS50885"/>
    </source>
</evidence>
<evidence type="ECO:0000313" key="14">
    <source>
        <dbReference type="Proteomes" id="UP001500620"/>
    </source>
</evidence>
<dbReference type="GO" id="GO:0005524">
    <property type="term" value="F:ATP binding"/>
    <property type="evidence" value="ECO:0007669"/>
    <property type="project" value="UniProtKB-KW"/>
</dbReference>
<evidence type="ECO:0000256" key="5">
    <source>
        <dbReference type="ARBA" id="ARBA00022679"/>
    </source>
</evidence>
<dbReference type="PROSITE" id="PS50109">
    <property type="entry name" value="HIS_KIN"/>
    <property type="match status" value="1"/>
</dbReference>
<comment type="caution">
    <text evidence="13">The sequence shown here is derived from an EMBL/GenBank/DDBJ whole genome shotgun (WGS) entry which is preliminary data.</text>
</comment>
<evidence type="ECO:0000256" key="10">
    <source>
        <dbReference type="SAM" id="Phobius"/>
    </source>
</evidence>
<dbReference type="Gene3D" id="6.10.340.10">
    <property type="match status" value="1"/>
</dbReference>
<proteinExistence type="predicted"/>
<evidence type="ECO:0000256" key="4">
    <source>
        <dbReference type="ARBA" id="ARBA00022553"/>
    </source>
</evidence>
<dbReference type="InterPro" id="IPR036097">
    <property type="entry name" value="HisK_dim/P_sf"/>
</dbReference>
<dbReference type="SMART" id="SM00387">
    <property type="entry name" value="HATPase_c"/>
    <property type="match status" value="1"/>
</dbReference>
<comment type="subcellular location">
    <subcellularLocation>
        <location evidence="2">Cell membrane</location>
    </subcellularLocation>
</comment>
<keyword evidence="8 10" id="KW-1133">Transmembrane helix</keyword>
<dbReference type="Gene3D" id="3.30.565.10">
    <property type="entry name" value="Histidine kinase-like ATPase, C-terminal domain"/>
    <property type="match status" value="1"/>
</dbReference>
<dbReference type="InterPro" id="IPR003594">
    <property type="entry name" value="HATPase_dom"/>
</dbReference>
<dbReference type="InterPro" id="IPR005467">
    <property type="entry name" value="His_kinase_dom"/>
</dbReference>
<evidence type="ECO:0000256" key="2">
    <source>
        <dbReference type="ARBA" id="ARBA00004236"/>
    </source>
</evidence>
<evidence type="ECO:0000256" key="7">
    <source>
        <dbReference type="ARBA" id="ARBA00022777"/>
    </source>
</evidence>
<feature type="transmembrane region" description="Helical" evidence="10">
    <location>
        <begin position="61"/>
        <end position="83"/>
    </location>
</feature>
<dbReference type="PROSITE" id="PS50885">
    <property type="entry name" value="HAMP"/>
    <property type="match status" value="1"/>
</dbReference>
<keyword evidence="5" id="KW-0808">Transferase</keyword>
<evidence type="ECO:0000256" key="9">
    <source>
        <dbReference type="ARBA" id="ARBA00023012"/>
    </source>
</evidence>
<sequence length="356" mass="37841">MTRPRLRTRLALLHAGLAFACSVVLLAMVGLPFLSAGHTTHRPAPGEPAAARTTTNLVELLRYSCVALVVLAAVSVALGWLIAGRALRPLHAMTVSARTMSADTLEHRLGAPAAYREFAELAETLDGLRQRLHESFTAQRQFIANASHELRTPLTVQRTLLQLTLADPDASAETLRSACNELLALGEQQEHLISALLALAGGHQGISHWERFDLADLTRKVVLDHRAEAERRGIRVRTALAPVTVHGDSRLAASLVANLVGNALRHNVPGGTVEIATTASGRLTVANTGAPIPPAEVDRLFQPFQRLGSERTDQSDGHGLGLAIVAAIAHAHRARLAARPGPAGGLHITVGFPPVA</sequence>
<evidence type="ECO:0000259" key="11">
    <source>
        <dbReference type="PROSITE" id="PS50109"/>
    </source>
</evidence>
<dbReference type="EMBL" id="BAABAT010000022">
    <property type="protein sequence ID" value="GAA4255901.1"/>
    <property type="molecule type" value="Genomic_DNA"/>
</dbReference>
<reference evidence="14" key="1">
    <citation type="journal article" date="2019" name="Int. J. Syst. Evol. Microbiol.">
        <title>The Global Catalogue of Microorganisms (GCM) 10K type strain sequencing project: providing services to taxonomists for standard genome sequencing and annotation.</title>
        <authorList>
            <consortium name="The Broad Institute Genomics Platform"/>
            <consortium name="The Broad Institute Genome Sequencing Center for Infectious Disease"/>
            <person name="Wu L."/>
            <person name="Ma J."/>
        </authorList>
    </citation>
    <scope>NUCLEOTIDE SEQUENCE [LARGE SCALE GENOMIC DNA]</scope>
    <source>
        <strain evidence="14">JCM 17441</strain>
    </source>
</reference>
<evidence type="ECO:0000313" key="13">
    <source>
        <dbReference type="EMBL" id="GAA4255901.1"/>
    </source>
</evidence>
<dbReference type="Gene3D" id="1.10.287.130">
    <property type="match status" value="1"/>
</dbReference>
<dbReference type="PANTHER" id="PTHR45436:SF5">
    <property type="entry name" value="SENSOR HISTIDINE KINASE TRCS"/>
    <property type="match status" value="1"/>
</dbReference>
<feature type="domain" description="Histidine kinase" evidence="11">
    <location>
        <begin position="145"/>
        <end position="356"/>
    </location>
</feature>
<keyword evidence="10" id="KW-0472">Membrane</keyword>
<evidence type="ECO:0000256" key="6">
    <source>
        <dbReference type="ARBA" id="ARBA00022692"/>
    </source>
</evidence>
<keyword evidence="13" id="KW-0067">ATP-binding</keyword>
<evidence type="ECO:0000256" key="8">
    <source>
        <dbReference type="ARBA" id="ARBA00022989"/>
    </source>
</evidence>
<dbReference type="PANTHER" id="PTHR45436">
    <property type="entry name" value="SENSOR HISTIDINE KINASE YKOH"/>
    <property type="match status" value="1"/>
</dbReference>
<organism evidence="13 14">
    <name type="scientific">Dactylosporangium darangshiense</name>
    <dbReference type="NCBI Taxonomy" id="579108"/>
    <lineage>
        <taxon>Bacteria</taxon>
        <taxon>Bacillati</taxon>
        <taxon>Actinomycetota</taxon>
        <taxon>Actinomycetes</taxon>
        <taxon>Micromonosporales</taxon>
        <taxon>Micromonosporaceae</taxon>
        <taxon>Dactylosporangium</taxon>
    </lineage>
</organism>
<dbReference type="RefSeq" id="WP_345132912.1">
    <property type="nucleotide sequence ID" value="NZ_BAABAT010000022.1"/>
</dbReference>
<dbReference type="InterPro" id="IPR036890">
    <property type="entry name" value="HATPase_C_sf"/>
</dbReference>
<dbReference type="CDD" id="cd00075">
    <property type="entry name" value="HATPase"/>
    <property type="match status" value="1"/>
</dbReference>
<keyword evidence="4" id="KW-0597">Phosphoprotein</keyword>
<dbReference type="PROSITE" id="PS51257">
    <property type="entry name" value="PROKAR_LIPOPROTEIN"/>
    <property type="match status" value="1"/>
</dbReference>
<keyword evidence="14" id="KW-1185">Reference proteome</keyword>
<accession>A0ABP8DH85</accession>
<protein>
    <recommendedName>
        <fullName evidence="3">histidine kinase</fullName>
        <ecNumber evidence="3">2.7.13.3</ecNumber>
    </recommendedName>
</protein>
<feature type="domain" description="HAMP" evidence="12">
    <location>
        <begin position="84"/>
        <end position="137"/>
    </location>
</feature>
<dbReference type="Pfam" id="PF00512">
    <property type="entry name" value="HisKA"/>
    <property type="match status" value="1"/>
</dbReference>
<name>A0ABP8DH85_9ACTN</name>
<dbReference type="Pfam" id="PF02518">
    <property type="entry name" value="HATPase_c"/>
    <property type="match status" value="1"/>
</dbReference>
<evidence type="ECO:0000256" key="1">
    <source>
        <dbReference type="ARBA" id="ARBA00000085"/>
    </source>
</evidence>
<keyword evidence="9" id="KW-0902">Two-component regulatory system</keyword>
<gene>
    <name evidence="13" type="ORF">GCM10022255_066570</name>
</gene>
<dbReference type="SMART" id="SM00388">
    <property type="entry name" value="HisKA"/>
    <property type="match status" value="1"/>
</dbReference>
<keyword evidence="6 10" id="KW-0812">Transmembrane</keyword>
<dbReference type="InterPro" id="IPR050428">
    <property type="entry name" value="TCS_sensor_his_kinase"/>
</dbReference>
<dbReference type="Proteomes" id="UP001500620">
    <property type="component" value="Unassembled WGS sequence"/>
</dbReference>
<comment type="catalytic activity">
    <reaction evidence="1">
        <text>ATP + protein L-histidine = ADP + protein N-phospho-L-histidine.</text>
        <dbReference type="EC" id="2.7.13.3"/>
    </reaction>
</comment>
<keyword evidence="7" id="KW-0418">Kinase</keyword>
<dbReference type="InterPro" id="IPR003660">
    <property type="entry name" value="HAMP_dom"/>
</dbReference>
<dbReference type="SUPFAM" id="SSF55874">
    <property type="entry name" value="ATPase domain of HSP90 chaperone/DNA topoisomerase II/histidine kinase"/>
    <property type="match status" value="1"/>
</dbReference>
<dbReference type="CDD" id="cd00082">
    <property type="entry name" value="HisKA"/>
    <property type="match status" value="1"/>
</dbReference>